<evidence type="ECO:0000313" key="2">
    <source>
        <dbReference type="Proteomes" id="UP000247409"/>
    </source>
</evidence>
<dbReference type="AlphaFoldDB" id="A0A2V3II80"/>
<keyword evidence="2" id="KW-1185">Reference proteome</keyword>
<dbReference type="Proteomes" id="UP000247409">
    <property type="component" value="Unassembled WGS sequence"/>
</dbReference>
<dbReference type="EMBL" id="NBIV01000194">
    <property type="protein sequence ID" value="PXF41796.1"/>
    <property type="molecule type" value="Genomic_DNA"/>
</dbReference>
<protein>
    <submittedName>
        <fullName evidence="1">Uncharacterized protein</fullName>
    </submittedName>
</protein>
<evidence type="ECO:0000313" key="1">
    <source>
        <dbReference type="EMBL" id="PXF41796.1"/>
    </source>
</evidence>
<reference evidence="1 2" key="1">
    <citation type="journal article" date="2018" name="Mol. Biol. Evol.">
        <title>Analysis of the draft genome of the red seaweed Gracilariopsis chorda provides insights into genome size evolution in Rhodophyta.</title>
        <authorList>
            <person name="Lee J."/>
            <person name="Yang E.C."/>
            <person name="Graf L."/>
            <person name="Yang J.H."/>
            <person name="Qiu H."/>
            <person name="Zel Zion U."/>
            <person name="Chan C.X."/>
            <person name="Stephens T.G."/>
            <person name="Weber A.P.M."/>
            <person name="Boo G.H."/>
            <person name="Boo S.M."/>
            <person name="Kim K.M."/>
            <person name="Shin Y."/>
            <person name="Jung M."/>
            <person name="Lee S.J."/>
            <person name="Yim H.S."/>
            <person name="Lee J.H."/>
            <person name="Bhattacharya D."/>
            <person name="Yoon H.S."/>
        </authorList>
    </citation>
    <scope>NUCLEOTIDE SEQUENCE [LARGE SCALE GENOMIC DNA]</scope>
    <source>
        <strain evidence="1 2">SKKU-2015</strain>
        <tissue evidence="1">Whole body</tissue>
    </source>
</reference>
<proteinExistence type="predicted"/>
<organism evidence="1 2">
    <name type="scientific">Gracilariopsis chorda</name>
    <dbReference type="NCBI Taxonomy" id="448386"/>
    <lineage>
        <taxon>Eukaryota</taxon>
        <taxon>Rhodophyta</taxon>
        <taxon>Florideophyceae</taxon>
        <taxon>Rhodymeniophycidae</taxon>
        <taxon>Gracilariales</taxon>
        <taxon>Gracilariaceae</taxon>
        <taxon>Gracilariopsis</taxon>
    </lineage>
</organism>
<gene>
    <name evidence="1" type="ORF">BWQ96_08473</name>
</gene>
<name>A0A2V3II80_9FLOR</name>
<sequence length="75" mass="8391">MHLDKCDYGLCLYLPKWYWKYLEKYGAGPWPWKGRVEEYKVDGRVVNAGGVEEAVATAATNVGVGATVANVGRRR</sequence>
<comment type="caution">
    <text evidence="1">The sequence shown here is derived from an EMBL/GenBank/DDBJ whole genome shotgun (WGS) entry which is preliminary data.</text>
</comment>
<accession>A0A2V3II80</accession>